<name>A0A5Y4VNK6_CAMJU</name>
<evidence type="ECO:0000313" key="2">
    <source>
        <dbReference type="EMBL" id="ECK2341493.1"/>
    </source>
</evidence>
<feature type="compositionally biased region" description="Basic and acidic residues" evidence="1">
    <location>
        <begin position="11"/>
        <end position="26"/>
    </location>
</feature>
<feature type="region of interest" description="Disordered" evidence="1">
    <location>
        <begin position="1"/>
        <end position="26"/>
    </location>
</feature>
<protein>
    <submittedName>
        <fullName evidence="2">NTPase</fullName>
    </submittedName>
</protein>
<sequence>MNFSKKLNKVLPDKEISNEKTYSRSR</sequence>
<dbReference type="EMBL" id="AAJBAM010000080">
    <property type="protein sequence ID" value="ECK2341493.1"/>
    <property type="molecule type" value="Genomic_DNA"/>
</dbReference>
<dbReference type="AlphaFoldDB" id="A0A5Y4VNK6"/>
<comment type="caution">
    <text evidence="2">The sequence shown here is derived from an EMBL/GenBank/DDBJ whole genome shotgun (WGS) entry which is preliminary data.</text>
</comment>
<gene>
    <name evidence="2" type="ORF">FQW99_08975</name>
</gene>
<proteinExistence type="predicted"/>
<organism evidence="2">
    <name type="scientific">Campylobacter jejuni</name>
    <dbReference type="NCBI Taxonomy" id="197"/>
    <lineage>
        <taxon>Bacteria</taxon>
        <taxon>Pseudomonadati</taxon>
        <taxon>Campylobacterota</taxon>
        <taxon>Epsilonproteobacteria</taxon>
        <taxon>Campylobacterales</taxon>
        <taxon>Campylobacteraceae</taxon>
        <taxon>Campylobacter</taxon>
    </lineage>
</organism>
<reference evidence="2" key="1">
    <citation type="submission" date="2019-07" db="EMBL/GenBank/DDBJ databases">
        <authorList>
            <consortium name="PulseNet: The National Subtyping Network for Foodborne Disease Surveillance"/>
            <person name="Tarr C.L."/>
            <person name="Trees E."/>
            <person name="Katz L.S."/>
            <person name="Carleton-Romer H.A."/>
            <person name="Stroika S."/>
            <person name="Kucerova Z."/>
            <person name="Roache K.F."/>
            <person name="Sabol A.L."/>
            <person name="Besser J."/>
            <person name="Gerner-Smidt P."/>
        </authorList>
    </citation>
    <scope>NUCLEOTIDE SEQUENCE</scope>
    <source>
        <strain evidence="2">PNUSAC010421</strain>
    </source>
</reference>
<accession>A0A5Y4VNK6</accession>
<evidence type="ECO:0000256" key="1">
    <source>
        <dbReference type="SAM" id="MobiDB-lite"/>
    </source>
</evidence>
<feature type="non-terminal residue" evidence="2">
    <location>
        <position position="1"/>
    </location>
</feature>